<keyword evidence="3" id="KW-1185">Reference proteome</keyword>
<proteinExistence type="predicted"/>
<sequence length="101" mass="10584">MSDILIPICEPSASLPPSSTTTSASRPRSGSLRDRCGFTHYISFAPAFPNIRAKGDIGPTAGNIPRRRKRSSVASIDIPAAPAPVLADASAEPMEYFAIAA</sequence>
<reference evidence="2" key="1">
    <citation type="submission" date="2023-03" db="EMBL/GenBank/DDBJ databases">
        <title>Massive genome expansion in bonnet fungi (Mycena s.s.) driven by repeated elements and novel gene families across ecological guilds.</title>
        <authorList>
            <consortium name="Lawrence Berkeley National Laboratory"/>
            <person name="Harder C.B."/>
            <person name="Miyauchi S."/>
            <person name="Viragh M."/>
            <person name="Kuo A."/>
            <person name="Thoen E."/>
            <person name="Andreopoulos B."/>
            <person name="Lu D."/>
            <person name="Skrede I."/>
            <person name="Drula E."/>
            <person name="Henrissat B."/>
            <person name="Morin E."/>
            <person name="Kohler A."/>
            <person name="Barry K."/>
            <person name="LaButti K."/>
            <person name="Morin E."/>
            <person name="Salamov A."/>
            <person name="Lipzen A."/>
            <person name="Mereny Z."/>
            <person name="Hegedus B."/>
            <person name="Baldrian P."/>
            <person name="Stursova M."/>
            <person name="Weitz H."/>
            <person name="Taylor A."/>
            <person name="Grigoriev I.V."/>
            <person name="Nagy L.G."/>
            <person name="Martin F."/>
            <person name="Kauserud H."/>
        </authorList>
    </citation>
    <scope>NUCLEOTIDE SEQUENCE</scope>
    <source>
        <strain evidence="2">CBHHK002</strain>
    </source>
</reference>
<accession>A0AAD7EYG9</accession>
<dbReference type="Proteomes" id="UP001218218">
    <property type="component" value="Unassembled WGS sequence"/>
</dbReference>
<feature type="region of interest" description="Disordered" evidence="1">
    <location>
        <begin position="11"/>
        <end position="31"/>
    </location>
</feature>
<evidence type="ECO:0000313" key="2">
    <source>
        <dbReference type="EMBL" id="KAJ7358165.1"/>
    </source>
</evidence>
<comment type="caution">
    <text evidence="2">The sequence shown here is derived from an EMBL/GenBank/DDBJ whole genome shotgun (WGS) entry which is preliminary data.</text>
</comment>
<gene>
    <name evidence="2" type="ORF">DFH08DRAFT_953353</name>
</gene>
<evidence type="ECO:0000256" key="1">
    <source>
        <dbReference type="SAM" id="MobiDB-lite"/>
    </source>
</evidence>
<dbReference type="AlphaFoldDB" id="A0AAD7EYG9"/>
<name>A0AAD7EYG9_9AGAR</name>
<feature type="compositionally biased region" description="Low complexity" evidence="1">
    <location>
        <begin position="11"/>
        <end position="30"/>
    </location>
</feature>
<organism evidence="2 3">
    <name type="scientific">Mycena albidolilacea</name>
    <dbReference type="NCBI Taxonomy" id="1033008"/>
    <lineage>
        <taxon>Eukaryota</taxon>
        <taxon>Fungi</taxon>
        <taxon>Dikarya</taxon>
        <taxon>Basidiomycota</taxon>
        <taxon>Agaricomycotina</taxon>
        <taxon>Agaricomycetes</taxon>
        <taxon>Agaricomycetidae</taxon>
        <taxon>Agaricales</taxon>
        <taxon>Marasmiineae</taxon>
        <taxon>Mycenaceae</taxon>
        <taxon>Mycena</taxon>
    </lineage>
</organism>
<evidence type="ECO:0000313" key="3">
    <source>
        <dbReference type="Proteomes" id="UP001218218"/>
    </source>
</evidence>
<dbReference type="EMBL" id="JARIHO010000007">
    <property type="protein sequence ID" value="KAJ7358165.1"/>
    <property type="molecule type" value="Genomic_DNA"/>
</dbReference>
<protein>
    <submittedName>
        <fullName evidence="2">Uncharacterized protein</fullName>
    </submittedName>
</protein>